<keyword evidence="3" id="KW-0804">Transcription</keyword>
<comment type="caution">
    <text evidence="5">The sequence shown here is derived from an EMBL/GenBank/DDBJ whole genome shotgun (WGS) entry which is preliminary data.</text>
</comment>
<dbReference type="GO" id="GO:0003677">
    <property type="term" value="F:DNA binding"/>
    <property type="evidence" value="ECO:0007669"/>
    <property type="project" value="UniProtKB-UniRule"/>
</dbReference>
<organism evidence="5 6">
    <name type="scientific">Candidatus Borkfalkia avistercoris</name>
    <dbReference type="NCBI Taxonomy" id="2838504"/>
    <lineage>
        <taxon>Bacteria</taxon>
        <taxon>Bacillati</taxon>
        <taxon>Bacillota</taxon>
        <taxon>Clostridia</taxon>
        <taxon>Christensenellales</taxon>
        <taxon>Christensenellaceae</taxon>
        <taxon>Candidatus Borkfalkia</taxon>
    </lineage>
</organism>
<dbReference type="InterPro" id="IPR004143">
    <property type="entry name" value="BPL_LPL_catalytic"/>
</dbReference>
<dbReference type="PROSITE" id="PS51733">
    <property type="entry name" value="BPL_LPL_CATALYTIC"/>
    <property type="match status" value="1"/>
</dbReference>
<dbReference type="GO" id="GO:0005524">
    <property type="term" value="F:ATP binding"/>
    <property type="evidence" value="ECO:0007669"/>
    <property type="project" value="UniProtKB-UniRule"/>
</dbReference>
<feature type="binding site" evidence="3">
    <location>
        <begin position="89"/>
        <end position="91"/>
    </location>
    <ligand>
        <name>biotin</name>
        <dbReference type="ChEBI" id="CHEBI:57586"/>
    </ligand>
</feature>
<dbReference type="Proteomes" id="UP000824132">
    <property type="component" value="Unassembled WGS sequence"/>
</dbReference>
<dbReference type="InterPro" id="IPR030855">
    <property type="entry name" value="Bifunct_BirA"/>
</dbReference>
<dbReference type="PANTHER" id="PTHR12835:SF5">
    <property type="entry name" value="BIOTIN--PROTEIN LIGASE"/>
    <property type="match status" value="1"/>
</dbReference>
<name>A0A9D2CYD1_9FIRM</name>
<reference evidence="5" key="1">
    <citation type="journal article" date="2021" name="PeerJ">
        <title>Extensive microbial diversity within the chicken gut microbiome revealed by metagenomics and culture.</title>
        <authorList>
            <person name="Gilroy R."/>
            <person name="Ravi A."/>
            <person name="Getino M."/>
            <person name="Pursley I."/>
            <person name="Horton D.L."/>
            <person name="Alikhan N.F."/>
            <person name="Baker D."/>
            <person name="Gharbi K."/>
            <person name="Hall N."/>
            <person name="Watson M."/>
            <person name="Adriaenssens E.M."/>
            <person name="Foster-Nyarko E."/>
            <person name="Jarju S."/>
            <person name="Secka A."/>
            <person name="Antonio M."/>
            <person name="Oren A."/>
            <person name="Chaudhuri R.R."/>
            <person name="La Ragione R."/>
            <person name="Hildebrand F."/>
            <person name="Pallen M.J."/>
        </authorList>
    </citation>
    <scope>NUCLEOTIDE SEQUENCE</scope>
    <source>
        <strain evidence="5">CHK187-5294</strain>
    </source>
</reference>
<dbReference type="Gene3D" id="3.30.930.10">
    <property type="entry name" value="Bira Bifunctional Protein, Domain 2"/>
    <property type="match status" value="1"/>
</dbReference>
<feature type="binding site" evidence="3">
    <location>
        <begin position="117"/>
        <end position="119"/>
    </location>
    <ligand>
        <name>biotin</name>
        <dbReference type="ChEBI" id="CHEBI:57586"/>
    </ligand>
</feature>
<reference evidence="5" key="2">
    <citation type="submission" date="2021-04" db="EMBL/GenBank/DDBJ databases">
        <authorList>
            <person name="Gilroy R."/>
        </authorList>
    </citation>
    <scope>NUCLEOTIDE SEQUENCE</scope>
    <source>
        <strain evidence="5">CHK187-5294</strain>
    </source>
</reference>
<comment type="function">
    <text evidence="3">Acts both as a biotin--[acetyl-CoA-carboxylase] ligase and a repressor.</text>
</comment>
<dbReference type="InterPro" id="IPR036390">
    <property type="entry name" value="WH_DNA-bd_sf"/>
</dbReference>
<sequence length="320" mass="34761">MELKEEVLQRLESARGEYISGEQLAEQLGVSRNAVWKCVKRLEKDGFAISSVKNRGYAVLPESDALSAVGIEKFLPEGFGVKVLKKAASTNDEVKSLAAEGAPEWTAVIAEEQSAGRGRYRRPFYSPAGSGLYMSILLRPKFSASETLFITTSAAVAVAEAIEAVSGKYAEIKWVNDVFLGGKKVCGILTEASFDVESGGLAYAVVGIGVNVKAASFPKELQGVAASVFAEGEYPSEGRARLAAEILIRFRRYVDRIGERAFYEEYKRRCFVVGKRVRVLSGTLEGEAEVVALDENCFLIVRFDDGTIRTLSAGEVSIKV</sequence>
<dbReference type="CDD" id="cd16442">
    <property type="entry name" value="BPL"/>
    <property type="match status" value="1"/>
</dbReference>
<dbReference type="HAMAP" id="MF_00978">
    <property type="entry name" value="Bifunct_BirA"/>
    <property type="match status" value="1"/>
</dbReference>
<dbReference type="InterPro" id="IPR003142">
    <property type="entry name" value="BPL_C"/>
</dbReference>
<dbReference type="AlphaFoldDB" id="A0A9D2CYD1"/>
<dbReference type="GO" id="GO:0009249">
    <property type="term" value="P:protein lipoylation"/>
    <property type="evidence" value="ECO:0007669"/>
    <property type="project" value="UniProtKB-ARBA"/>
</dbReference>
<dbReference type="NCBIfam" id="TIGR00121">
    <property type="entry name" value="birA_ligase"/>
    <property type="match status" value="1"/>
</dbReference>
<evidence type="ECO:0000313" key="6">
    <source>
        <dbReference type="Proteomes" id="UP000824132"/>
    </source>
</evidence>
<feature type="binding site" evidence="3">
    <location>
        <position position="113"/>
    </location>
    <ligand>
        <name>biotin</name>
        <dbReference type="ChEBI" id="CHEBI:57586"/>
    </ligand>
</feature>
<dbReference type="Pfam" id="PF08279">
    <property type="entry name" value="HTH_11"/>
    <property type="match status" value="1"/>
</dbReference>
<feature type="DNA-binding region" description="H-T-H motif" evidence="3">
    <location>
        <begin position="21"/>
        <end position="40"/>
    </location>
</feature>
<accession>A0A9D2CYD1</accession>
<evidence type="ECO:0000256" key="2">
    <source>
        <dbReference type="ARBA" id="ARBA00023267"/>
    </source>
</evidence>
<dbReference type="GO" id="GO:0005737">
    <property type="term" value="C:cytoplasm"/>
    <property type="evidence" value="ECO:0007669"/>
    <property type="project" value="TreeGrafter"/>
</dbReference>
<keyword evidence="3" id="KW-0547">Nucleotide-binding</keyword>
<dbReference type="InterPro" id="IPR045864">
    <property type="entry name" value="aa-tRNA-synth_II/BPL/LPL"/>
</dbReference>
<keyword evidence="3" id="KW-0805">Transcription regulation</keyword>
<dbReference type="EMBL" id="DXCL01000014">
    <property type="protein sequence ID" value="HIZ03125.1"/>
    <property type="molecule type" value="Genomic_DNA"/>
</dbReference>
<keyword evidence="2 3" id="KW-0092">Biotin</keyword>
<dbReference type="GO" id="GO:0016740">
    <property type="term" value="F:transferase activity"/>
    <property type="evidence" value="ECO:0007669"/>
    <property type="project" value="UniProtKB-ARBA"/>
</dbReference>
<evidence type="ECO:0000256" key="1">
    <source>
        <dbReference type="ARBA" id="ARBA00022598"/>
    </source>
</evidence>
<dbReference type="Gene3D" id="1.10.10.10">
    <property type="entry name" value="Winged helix-like DNA-binding domain superfamily/Winged helix DNA-binding domain"/>
    <property type="match status" value="1"/>
</dbReference>
<keyword evidence="3" id="KW-0678">Repressor</keyword>
<dbReference type="InterPro" id="IPR036388">
    <property type="entry name" value="WH-like_DNA-bd_sf"/>
</dbReference>
<keyword evidence="3" id="KW-0238">DNA-binding</keyword>
<feature type="binding site" evidence="3">
    <location>
        <position position="184"/>
    </location>
    <ligand>
        <name>biotin</name>
        <dbReference type="ChEBI" id="CHEBI:57586"/>
    </ligand>
</feature>
<comment type="similarity">
    <text evidence="3">Belongs to the biotin--protein ligase family.</text>
</comment>
<keyword evidence="1 3" id="KW-0436">Ligase</keyword>
<dbReference type="InterPro" id="IPR013196">
    <property type="entry name" value="HTH_11"/>
</dbReference>
<dbReference type="SUPFAM" id="SSF46785">
    <property type="entry name" value="Winged helix' DNA-binding domain"/>
    <property type="match status" value="1"/>
</dbReference>
<dbReference type="Gene3D" id="2.30.30.100">
    <property type="match status" value="1"/>
</dbReference>
<dbReference type="Pfam" id="PF02237">
    <property type="entry name" value="BPL_C"/>
    <property type="match status" value="1"/>
</dbReference>
<dbReference type="SUPFAM" id="SSF55681">
    <property type="entry name" value="Class II aaRS and biotin synthetases"/>
    <property type="match status" value="1"/>
</dbReference>
<dbReference type="PANTHER" id="PTHR12835">
    <property type="entry name" value="BIOTIN PROTEIN LIGASE"/>
    <property type="match status" value="1"/>
</dbReference>
<evidence type="ECO:0000259" key="4">
    <source>
        <dbReference type="PROSITE" id="PS51733"/>
    </source>
</evidence>
<evidence type="ECO:0000256" key="3">
    <source>
        <dbReference type="HAMAP-Rule" id="MF_00978"/>
    </source>
</evidence>
<dbReference type="GO" id="GO:0006355">
    <property type="term" value="P:regulation of DNA-templated transcription"/>
    <property type="evidence" value="ECO:0007669"/>
    <property type="project" value="UniProtKB-UniRule"/>
</dbReference>
<comment type="catalytic activity">
    <reaction evidence="3">
        <text>biotin + L-lysyl-[protein] + ATP = N(6)-biotinyl-L-lysyl-[protein] + AMP + diphosphate + H(+)</text>
        <dbReference type="Rhea" id="RHEA:11756"/>
        <dbReference type="Rhea" id="RHEA-COMP:9752"/>
        <dbReference type="Rhea" id="RHEA-COMP:10505"/>
        <dbReference type="ChEBI" id="CHEBI:15378"/>
        <dbReference type="ChEBI" id="CHEBI:29969"/>
        <dbReference type="ChEBI" id="CHEBI:30616"/>
        <dbReference type="ChEBI" id="CHEBI:33019"/>
        <dbReference type="ChEBI" id="CHEBI:57586"/>
        <dbReference type="ChEBI" id="CHEBI:83144"/>
        <dbReference type="ChEBI" id="CHEBI:456215"/>
        <dbReference type="EC" id="6.3.4.15"/>
    </reaction>
</comment>
<keyword evidence="3" id="KW-0067">ATP-binding</keyword>
<gene>
    <name evidence="3" type="primary">birA</name>
    <name evidence="5" type="ORF">H9727_02445</name>
</gene>
<dbReference type="Pfam" id="PF03099">
    <property type="entry name" value="BPL_LplA_LipB"/>
    <property type="match status" value="1"/>
</dbReference>
<feature type="domain" description="BPL/LPL catalytic" evidence="4">
    <location>
        <begin position="66"/>
        <end position="254"/>
    </location>
</feature>
<proteinExistence type="inferred from homology"/>
<protein>
    <recommendedName>
        <fullName evidence="3">Bifunctional ligase/repressor BirA</fullName>
    </recommendedName>
    <alternativeName>
        <fullName evidence="3">Biotin--[acetyl-CoA-carboxylase] ligase</fullName>
        <ecNumber evidence="3">6.3.4.15</ecNumber>
    </alternativeName>
    <alternativeName>
        <fullName evidence="3">Biotin--protein ligase</fullName>
    </alternativeName>
    <alternativeName>
        <fullName evidence="3">Biotin-[acetyl-CoA carboxylase] synthetase</fullName>
    </alternativeName>
</protein>
<dbReference type="EC" id="6.3.4.15" evidence="3"/>
<dbReference type="InterPro" id="IPR004408">
    <property type="entry name" value="Biotin_CoA_COase_ligase"/>
</dbReference>
<dbReference type="GO" id="GO:0004077">
    <property type="term" value="F:biotin--[biotin carboxyl-carrier protein] ligase activity"/>
    <property type="evidence" value="ECO:0007669"/>
    <property type="project" value="UniProtKB-UniRule"/>
</dbReference>
<evidence type="ECO:0000313" key="5">
    <source>
        <dbReference type="EMBL" id="HIZ03125.1"/>
    </source>
</evidence>